<dbReference type="KEGG" id="psco:LY89DRAFT_742963"/>
<name>A0A132B4J5_MOLSC</name>
<accession>A0A132B4J5</accession>
<organism evidence="1 2">
    <name type="scientific">Mollisia scopiformis</name>
    <name type="common">Conifer needle endophyte fungus</name>
    <name type="synonym">Phialocephala scopiformis</name>
    <dbReference type="NCBI Taxonomy" id="149040"/>
    <lineage>
        <taxon>Eukaryota</taxon>
        <taxon>Fungi</taxon>
        <taxon>Dikarya</taxon>
        <taxon>Ascomycota</taxon>
        <taxon>Pezizomycotina</taxon>
        <taxon>Leotiomycetes</taxon>
        <taxon>Helotiales</taxon>
        <taxon>Mollisiaceae</taxon>
        <taxon>Mollisia</taxon>
    </lineage>
</organism>
<dbReference type="InParanoid" id="A0A132B4J5"/>
<dbReference type="EMBL" id="KQ947440">
    <property type="protein sequence ID" value="KUJ07328.1"/>
    <property type="molecule type" value="Genomic_DNA"/>
</dbReference>
<dbReference type="Proteomes" id="UP000070700">
    <property type="component" value="Unassembled WGS sequence"/>
</dbReference>
<dbReference type="GeneID" id="28830626"/>
<keyword evidence="2" id="KW-1185">Reference proteome</keyword>
<protein>
    <submittedName>
        <fullName evidence="1">Uncharacterized protein</fullName>
    </submittedName>
</protein>
<dbReference type="InterPro" id="IPR053267">
    <property type="entry name" value="Verrucosidin_biosynth-assoc"/>
</dbReference>
<sequence length="237" mass="26833">MAPNYPVDDVQVKVELDGSNFQEQGRIHSNAQSTRLPSIVSQSLLDWIVEYKSCERFFLIHAQASPLVQAICTYMNIRLQYQKIAVSPPTTPIPWLPSQPNLCVPHPQNLPLPHLHTPPSGNSNLQTVSLVPYIRRLVCTGLNTELILMEFFGRGWSSGIGQILQQEEQNYLFAAKSADWHQVKLAYDISSEETAPFLVPLKEATMQKIVDAEHNWSEWLAMQDWMLGPRRPASLDS</sequence>
<reference evidence="1 2" key="1">
    <citation type="submission" date="2015-10" db="EMBL/GenBank/DDBJ databases">
        <title>Full genome of DAOMC 229536 Phialocephala scopiformis, a fungal endophyte of spruce producing the potent anti-insectan compound rugulosin.</title>
        <authorList>
            <consortium name="DOE Joint Genome Institute"/>
            <person name="Walker A.K."/>
            <person name="Frasz S.L."/>
            <person name="Seifert K.A."/>
            <person name="Miller J.D."/>
            <person name="Mondo S.J."/>
            <person name="Labutti K."/>
            <person name="Lipzen A."/>
            <person name="Dockter R."/>
            <person name="Kennedy M."/>
            <person name="Grigoriev I.V."/>
            <person name="Spatafora J.W."/>
        </authorList>
    </citation>
    <scope>NUCLEOTIDE SEQUENCE [LARGE SCALE GENOMIC DNA]</scope>
    <source>
        <strain evidence="1 2">CBS 120377</strain>
    </source>
</reference>
<evidence type="ECO:0000313" key="1">
    <source>
        <dbReference type="EMBL" id="KUJ07328.1"/>
    </source>
</evidence>
<dbReference type="AlphaFoldDB" id="A0A132B4J5"/>
<evidence type="ECO:0000313" key="2">
    <source>
        <dbReference type="Proteomes" id="UP000070700"/>
    </source>
</evidence>
<gene>
    <name evidence="1" type="ORF">LY89DRAFT_742963</name>
</gene>
<dbReference type="PANTHER" id="PTHR42087:SF2">
    <property type="match status" value="1"/>
</dbReference>
<proteinExistence type="predicted"/>
<dbReference type="OrthoDB" id="3553260at2759"/>
<dbReference type="PANTHER" id="PTHR42087">
    <property type="entry name" value="ILP IS AN APOPTOSIS INHIBITOR"/>
    <property type="match status" value="1"/>
</dbReference>
<dbReference type="RefSeq" id="XP_018061683.1">
    <property type="nucleotide sequence ID" value="XM_018220900.1"/>
</dbReference>